<dbReference type="EMBL" id="CM007366">
    <property type="protein sequence ID" value="OIW10876.1"/>
    <property type="molecule type" value="Genomic_DNA"/>
</dbReference>
<protein>
    <submittedName>
        <fullName evidence="3">Uncharacterized protein</fullName>
    </submittedName>
</protein>
<evidence type="ECO:0000259" key="2">
    <source>
        <dbReference type="Pfam" id="PF19295"/>
    </source>
</evidence>
<dbReference type="Pfam" id="PF01458">
    <property type="entry name" value="SUFBD_core"/>
    <property type="match status" value="1"/>
</dbReference>
<dbReference type="InterPro" id="IPR011542">
    <property type="entry name" value="SUF_FeS_clus_asmbl_SufD"/>
</dbReference>
<dbReference type="GO" id="GO:0016226">
    <property type="term" value="P:iron-sulfur cluster assembly"/>
    <property type="evidence" value="ECO:0007669"/>
    <property type="project" value="InterPro"/>
</dbReference>
<dbReference type="InterPro" id="IPR000825">
    <property type="entry name" value="SUF_FeS_clus_asmbl_SufBD_core"/>
</dbReference>
<keyword evidence="4" id="KW-1185">Reference proteome</keyword>
<dbReference type="NCBIfam" id="TIGR01981">
    <property type="entry name" value="sufD"/>
    <property type="match status" value="1"/>
</dbReference>
<evidence type="ECO:0000259" key="1">
    <source>
        <dbReference type="Pfam" id="PF01458"/>
    </source>
</evidence>
<feature type="domain" description="SUF system FeS cluster assembly SufBD N-terminal" evidence="2">
    <location>
        <begin position="66"/>
        <end position="211"/>
    </location>
</feature>
<sequence length="496" mass="54242">MSGIALTPAACNSCFIPSSYSYSSFQSHFHKFKTTRVSLHSPSFTTSDPYVLQLAETFEDSLPSSSSSNSTLLKLREASSQSLLSTPWPSRRDEPFRFTDVSFLRNSQIVPLSLPPNPSLLSSLSLHTDNPPYLTIVGGHLIQSMSKLSEFPKGVYVGTLSAMDPDLTARVLELISGFNGGDLFWSINGIAAPDVTVVYVPEGCRVENPIHFGYFSVEGSSKGSNETYVSNPRVVVVVEKGGELEIIEEFSGTQGSGESYWTNCALEVAIGEGAKLRHSYIQNESSAAAHIKWTSVRQESSSTYELTEVSTGGKLGRHNLHIQQLGPDTVTELSTLHLSVGDQTQDLHSQLVLDHPRGYSRQLHKCIVAHSKGQAVFDGNVKVNRYAQQTDAGQLTRSLLLEPRATVNVKPNLQIVADDVKCSHGAAISDLEETQLLYFQARGIDPKTARRVLTFAFGGEVIDKLPYSSIRERRVPLYCMILKVITFGASCITVCS</sequence>
<dbReference type="Pfam" id="PF19295">
    <property type="entry name" value="SufBD_N"/>
    <property type="match status" value="1"/>
</dbReference>
<accession>A0A4P1RHT9</accession>
<dbReference type="AlphaFoldDB" id="A0A4P1RHT9"/>
<dbReference type="InterPro" id="IPR045595">
    <property type="entry name" value="SufBD_N"/>
</dbReference>
<dbReference type="SUPFAM" id="SSF101960">
    <property type="entry name" value="Stabilizer of iron transporter SufD"/>
    <property type="match status" value="1"/>
</dbReference>
<dbReference type="STRING" id="3871.A0A4P1RHT9"/>
<evidence type="ECO:0000313" key="3">
    <source>
        <dbReference type="EMBL" id="OIW10876.1"/>
    </source>
</evidence>
<gene>
    <name evidence="3" type="ORF">TanjilG_27822</name>
</gene>
<dbReference type="InterPro" id="IPR037284">
    <property type="entry name" value="SUF_FeS_clus_asmbl_SufBD_sf"/>
</dbReference>
<feature type="domain" description="SUF system FeS cluster assembly SufBD core" evidence="1">
    <location>
        <begin position="228"/>
        <end position="457"/>
    </location>
</feature>
<dbReference type="Proteomes" id="UP000188354">
    <property type="component" value="Chromosome LG06"/>
</dbReference>
<dbReference type="PANTHER" id="PTHR43575:SF1">
    <property type="entry name" value="PROTEIN ABCI7, CHLOROPLASTIC"/>
    <property type="match status" value="1"/>
</dbReference>
<proteinExistence type="predicted"/>
<reference evidence="3 4" key="1">
    <citation type="journal article" date="2017" name="Plant Biotechnol. J.">
        <title>A comprehensive draft genome sequence for lupin (Lupinus angustifolius), an emerging health food: insights into plant-microbe interactions and legume evolution.</title>
        <authorList>
            <person name="Hane J.K."/>
            <person name="Ming Y."/>
            <person name="Kamphuis L.G."/>
            <person name="Nelson M.N."/>
            <person name="Garg G."/>
            <person name="Atkins C.A."/>
            <person name="Bayer P.E."/>
            <person name="Bravo A."/>
            <person name="Bringans S."/>
            <person name="Cannon S."/>
            <person name="Edwards D."/>
            <person name="Foley R."/>
            <person name="Gao L.L."/>
            <person name="Harrison M.J."/>
            <person name="Huang W."/>
            <person name="Hurgobin B."/>
            <person name="Li S."/>
            <person name="Liu C.W."/>
            <person name="McGrath A."/>
            <person name="Morahan G."/>
            <person name="Murray J."/>
            <person name="Weller J."/>
            <person name="Jian J."/>
            <person name="Singh K.B."/>
        </authorList>
    </citation>
    <scope>NUCLEOTIDE SEQUENCE [LARGE SCALE GENOMIC DNA]</scope>
    <source>
        <strain evidence="4">cv. Tanjil</strain>
        <tissue evidence="3">Whole plant</tissue>
    </source>
</reference>
<dbReference type="PANTHER" id="PTHR43575">
    <property type="entry name" value="PROTEIN ABCI7, CHLOROPLASTIC"/>
    <property type="match status" value="1"/>
</dbReference>
<name>A0A4P1RHT9_LUPAN</name>
<dbReference type="InterPro" id="IPR055346">
    <property type="entry name" value="Fe-S_cluster_assembly_SufBD"/>
</dbReference>
<evidence type="ECO:0000313" key="4">
    <source>
        <dbReference type="Proteomes" id="UP000188354"/>
    </source>
</evidence>
<organism evidence="3 4">
    <name type="scientific">Lupinus angustifolius</name>
    <name type="common">Narrow-leaved blue lupine</name>
    <dbReference type="NCBI Taxonomy" id="3871"/>
    <lineage>
        <taxon>Eukaryota</taxon>
        <taxon>Viridiplantae</taxon>
        <taxon>Streptophyta</taxon>
        <taxon>Embryophyta</taxon>
        <taxon>Tracheophyta</taxon>
        <taxon>Spermatophyta</taxon>
        <taxon>Magnoliopsida</taxon>
        <taxon>eudicotyledons</taxon>
        <taxon>Gunneridae</taxon>
        <taxon>Pentapetalae</taxon>
        <taxon>rosids</taxon>
        <taxon>fabids</taxon>
        <taxon>Fabales</taxon>
        <taxon>Fabaceae</taxon>
        <taxon>Papilionoideae</taxon>
        <taxon>50 kb inversion clade</taxon>
        <taxon>genistoids sensu lato</taxon>
        <taxon>core genistoids</taxon>
        <taxon>Genisteae</taxon>
        <taxon>Lupinus</taxon>
    </lineage>
</organism>
<dbReference type="Gramene" id="OIW10876">
    <property type="protein sequence ID" value="OIW10876"/>
    <property type="gene ID" value="TanjilG_27822"/>
</dbReference>